<dbReference type="EMBL" id="AP023366">
    <property type="protein sequence ID" value="BCJ85695.1"/>
    <property type="molecule type" value="Genomic_DNA"/>
</dbReference>
<dbReference type="SUPFAM" id="SSF143744">
    <property type="entry name" value="GlcG-like"/>
    <property type="match status" value="1"/>
</dbReference>
<dbReference type="InterPro" id="IPR038084">
    <property type="entry name" value="PduO/GlcC-like_sf"/>
</dbReference>
<dbReference type="InterPro" id="IPR005624">
    <property type="entry name" value="PduO/GlcC-like"/>
</dbReference>
<dbReference type="PANTHER" id="PTHR34309">
    <property type="entry name" value="SLR1406 PROTEIN"/>
    <property type="match status" value="1"/>
</dbReference>
<dbReference type="Proteomes" id="UP000593802">
    <property type="component" value="Chromosome"/>
</dbReference>
<dbReference type="Gene3D" id="3.30.450.150">
    <property type="entry name" value="Haem-degrading domain"/>
    <property type="match status" value="1"/>
</dbReference>
<organism evidence="1 2">
    <name type="scientific">Effusibacillus dendaii</name>
    <dbReference type="NCBI Taxonomy" id="2743772"/>
    <lineage>
        <taxon>Bacteria</taxon>
        <taxon>Bacillati</taxon>
        <taxon>Bacillota</taxon>
        <taxon>Bacilli</taxon>
        <taxon>Bacillales</taxon>
        <taxon>Alicyclobacillaceae</taxon>
        <taxon>Effusibacillus</taxon>
    </lineage>
</organism>
<dbReference type="AlphaFoldDB" id="A0A7I8D6I1"/>
<accession>A0A7I8D6I1</accession>
<dbReference type="PANTHER" id="PTHR34309:SF1">
    <property type="entry name" value="PROTEIN GLCG"/>
    <property type="match status" value="1"/>
</dbReference>
<dbReference type="Pfam" id="PF03928">
    <property type="entry name" value="HbpS-like"/>
    <property type="match status" value="1"/>
</dbReference>
<dbReference type="KEGG" id="eff:skT53_06800"/>
<sequence>MELTLDLARKLIEIGKEKAIKDFGRPICIAIGDDSGALLTFDRMEGAPLRSIRISQQKAYTAIRMGVSTDVFLSRLQQDNLEISYYCDPGLTALPGGNLLKNKAGKIIGCVGVSGLAVSEDQSITEYIAKIVNEENID</sequence>
<reference evidence="1 2" key="1">
    <citation type="submission" date="2020-08" db="EMBL/GenBank/DDBJ databases">
        <title>Complete Genome Sequence of Effusibacillus dendaii Strain skT53, Isolated from Farmland soil.</title>
        <authorList>
            <person name="Konishi T."/>
            <person name="Kawasaki H."/>
        </authorList>
    </citation>
    <scope>NUCLEOTIDE SEQUENCE [LARGE SCALE GENOMIC DNA]</scope>
    <source>
        <strain evidence="2">skT53</strain>
    </source>
</reference>
<proteinExistence type="predicted"/>
<evidence type="ECO:0000313" key="2">
    <source>
        <dbReference type="Proteomes" id="UP000593802"/>
    </source>
</evidence>
<keyword evidence="2" id="KW-1185">Reference proteome</keyword>
<gene>
    <name evidence="1" type="ORF">skT53_06800</name>
</gene>
<evidence type="ECO:0008006" key="3">
    <source>
        <dbReference type="Google" id="ProtNLM"/>
    </source>
</evidence>
<name>A0A7I8D6I1_9BACL</name>
<evidence type="ECO:0000313" key="1">
    <source>
        <dbReference type="EMBL" id="BCJ85695.1"/>
    </source>
</evidence>
<protein>
    <recommendedName>
        <fullName evidence="3">Heme-binding protein</fullName>
    </recommendedName>
</protein>
<dbReference type="InterPro" id="IPR052517">
    <property type="entry name" value="GlcG_carb_metab_protein"/>
</dbReference>
<dbReference type="RefSeq" id="WP_200759781.1">
    <property type="nucleotide sequence ID" value="NZ_AP023366.1"/>
</dbReference>